<dbReference type="InterPro" id="IPR058210">
    <property type="entry name" value="SACS/Nov_dom"/>
</dbReference>
<dbReference type="Pfam" id="PF25794">
    <property type="entry name" value="SACS"/>
    <property type="match status" value="3"/>
</dbReference>
<proteinExistence type="predicted"/>
<dbReference type="Gene3D" id="1.10.287.110">
    <property type="entry name" value="DnaJ domain"/>
    <property type="match status" value="1"/>
</dbReference>
<reference evidence="3 4" key="1">
    <citation type="submission" date="2022-05" db="EMBL/GenBank/DDBJ databases">
        <authorList>
            <consortium name="Genoscope - CEA"/>
            <person name="William W."/>
        </authorList>
    </citation>
    <scope>NUCLEOTIDE SEQUENCE [LARGE SCALE GENOMIC DNA]</scope>
</reference>
<dbReference type="Gene3D" id="1.20.120.330">
    <property type="entry name" value="Nucleotidyltransferases domain 2"/>
    <property type="match status" value="1"/>
</dbReference>
<dbReference type="Pfam" id="PF05168">
    <property type="entry name" value="HEPN"/>
    <property type="match status" value="1"/>
</dbReference>
<dbReference type="InterPro" id="IPR036869">
    <property type="entry name" value="J_dom_sf"/>
</dbReference>
<evidence type="ECO:0000256" key="1">
    <source>
        <dbReference type="SAM" id="MobiDB-lite"/>
    </source>
</evidence>
<dbReference type="PROSITE" id="PS50910">
    <property type="entry name" value="HEPN"/>
    <property type="match status" value="1"/>
</dbReference>
<dbReference type="NCBIfam" id="NF047352">
    <property type="entry name" value="P_loop_sacsin"/>
    <property type="match status" value="3"/>
</dbReference>
<feature type="domain" description="HEPN" evidence="2">
    <location>
        <begin position="4268"/>
        <end position="4379"/>
    </location>
</feature>
<evidence type="ECO:0000313" key="4">
    <source>
        <dbReference type="Proteomes" id="UP001159427"/>
    </source>
</evidence>
<keyword evidence="4" id="KW-1185">Reference proteome</keyword>
<dbReference type="InterPro" id="IPR036890">
    <property type="entry name" value="HATPase_C_sf"/>
</dbReference>
<protein>
    <recommendedName>
        <fullName evidence="2">HEPN domain-containing protein</fullName>
    </recommendedName>
</protein>
<organism evidence="3 4">
    <name type="scientific">Porites evermanni</name>
    <dbReference type="NCBI Taxonomy" id="104178"/>
    <lineage>
        <taxon>Eukaryota</taxon>
        <taxon>Metazoa</taxon>
        <taxon>Cnidaria</taxon>
        <taxon>Anthozoa</taxon>
        <taxon>Hexacorallia</taxon>
        <taxon>Scleractinia</taxon>
        <taxon>Fungiina</taxon>
        <taxon>Poritidae</taxon>
        <taxon>Porites</taxon>
    </lineage>
</organism>
<accession>A0ABN8SZ94</accession>
<comment type="caution">
    <text evidence="3">The sequence shown here is derived from an EMBL/GenBank/DDBJ whole genome shotgun (WGS) entry which is preliminary data.</text>
</comment>
<dbReference type="InterPro" id="IPR052972">
    <property type="entry name" value="Sacsin_chaperone_reg"/>
</dbReference>
<evidence type="ECO:0000313" key="3">
    <source>
        <dbReference type="EMBL" id="CAH3195420.1"/>
    </source>
</evidence>
<dbReference type="InterPro" id="IPR007842">
    <property type="entry name" value="HEPN_dom"/>
</dbReference>
<sequence length="4389" mass="500984">MNEQMVVEDDDDFNVIQPTLLQQLKTILDQYPDDGQILKELIQNAEDAGASQVKFLYDKHSYGTDKLRNEKLATFQGPALYAYNNAEFTKDDWRGIRMLCDSNKVKDPMKVGRFGLGFKSVFHMTDLPSILSNTRIGFIDPLEHLSDHKYRITGFSWLLNEHEKMERIQDQFRPYKEIFDCNDKVFSEGKYGGTLFRFPLRNTPSKLSETLYSQEKMERLFESFVADAHLVLLFLRNLESIELYTREIAESFPKTIFQAKISEDSLEFVRKKRKEFFDKIEPGKHMLEPVTVTYPVIIETVVRENNIQQFSFLVTSYCCGGELSSEFKTLLTDEELSYLPSVGVAMGVPPTKDRPTPDVAGHVFCALPLPVQKKSMTGLPVHVNGFFALTQNRRHIKTPSKDQDDRSKLTDKSLLWNCCLMEEALPKAYVTMIKEAIINFNLNSDVVYKAWPHNAVIDPAWERLKGPFLQLMCGEHFVYTPASGGQWLKAEEAIFDTIDKHDSELKQLLVTVLLQANQNVACLPDHVLEAVSVTREIEITPSLVRKVLKNFPTAYRSLGRMHKLLLLKFILNGQFTHVEELLGLELLPTSNQGFTCFSKSDRAIFICPREYPQELQLLPGLGNRFLDHDVDEQLFRGLEAVAEKGFTQLGRLRKDYMPELLREALPSEWEGKDVVQWYPDDERYNHPTRNWLKRVWDYLREQFEKDLCRLKNLPLIPLDLSRHPIELTKMASPSRIVESKLSENNDILDTSLCHVLKALGVIIMRNCPHFLKSHPGIDKFVRPPSVRGILQAMLSSSSVMGKGMHSAILSDMKDSDRRSLRKLIAKVSSLSSKEKQYLSCLPLFETLSQDFVSKKQGPGALPKEALPFTPCGDFIDVKEPDSLALARLLDIQIPTLTEFLCERILPDVKGKSYFEHEIDNVMMFVMGHIDTDARLEEKMKTLKFVSTNSEGRVSAMELFDPRKGKLREIFAGEDVFPVSQYTAPEVLRHLEKLGMKSEEDITAYDLYKSATKVADIVTQAEVERKSKAILSYLCRHPKKLKENVSGVSLGIKLQDVPWISPLRVKPRSFPSSLPFYGENETKAYFFKPTEVETKDKASLVGAIRPVVPVDSSSEVAKHLGWDKSPRALDVVEHFKILIDCYRKDEKPHYMLMVSEIYSFLLRTDETHVEQALDGIKSSRWIWNGDGFSFPNAVLAGKPSIDLSPYIASLPTEMNAYSELFCKFGMQKQCDVLCLLSVLKLIKQKYEDCDEQQFDPKDVERDLQLSINILNKVQSEGGGELSSELLQQVLLPTFVESDTYVKLAQAEKCVYSKKGSRPLCDDENTDYLLLHPNVPYSTAEFFKVRTLENSLLNPDELEIGEECGQEEKLTSRLRTLLEDYTDGFAIPKELIQNADDAGATEVRFLYDERTNEDAMDLLFDEGMKDCQGPALWVYNDALFEDKDFENLTKLNGATKEEDTEKIGKFGLGFNAVYNLTDVPMLVSRNSFVIFDPNTFHLGKVLRKKNTPGIRLDTNRNAKNLKNFPHQFKPFNGIFGCDLSLKNEDNSFHGTLFRFPLRTENQAIKSEVKKLVYDCKQVKELLQLFMKGAGSLLLFTQNVRRVSVSHLSKEATDASQPTLIFEVTKSLRQGGIIRKLPMQVDLPPAARNLSKEDKRCLEQCNFLRAATKFVEEAETPNTILGRSGIILDIQSSVTEDGRHFFEDTTTLPSDVETWLVASSMGKGQALKFSRGKKGLIPSAGVAVRLSLDNGSVSVPLCPSDFKGTLFCYLPLPIFSGLPLHVNGAFAVASNRRTLKERTNDDKACVGADWNNILFQDSVCAAYLDLLEDVKSFSTRMSGRKYQFHSLWPTSCKVEKACEPLARALYYHLASKNSSLFSDGEKWISIHDVVFLDPQFRKDSEAGDISFEVFQMLVSKTKAVIDLPYDVYKSFESYGYEELIHSKRYDVNRFFAELFFPNIGSVPPQLRDRLLLYALDKTNEGLNEMIKNHACIPATPHGQILKCPNQLISPNGDAALLFCPLDERFPQGSEQTFLHPSRLFKLQQLGMVTNNLSWSEIAERAESILNQSSTEEANKRAKNLIDFLEKKLNRDGNFAPLPEDYSRILKAKFLPVLKKPQSFPLLWNGRDTKIGKKQMFVSAIEGFLPEHMYLVCCSEPIIGVCISETAKAFLKLKGKRPTVEHVLEQINKAICTETELSDAEYEEIRNICTQSYKFLQEALGSNETQIASYAQDTDFILVGRKFLPSKKVAFNLAVDCSPYLYKVPEDLARRYQMLMKVAGVREIFRAEDFMNALRQIKETFKDEVLDKEKLHVAINLAIQLEESLGEYHEPVAPAYLYLPDAFGVMQPVSELCINDCPWIVGNTDVQYVNPRIPMLKCYRLGVKTRRAEALRHHAYGLSFGQREKLANRLKRILTAYPCEKELLKELLQNADDAQATEICFVVDPRSHSKKRVFEKCWQPLQGPALCVYNNKPFTKADIKGIQNLGEGSKGDDPNKTGQYGVGFNAVYHLTDVPSFISTGEEIGDVLCVFDPHCRYVPGANPQEPGRMYKETKKLKTLFPDVFSCYLEEHFQPFEDSTMFRFPLRTQQMAKVSSLSTKPVNLQELKEMMAALKKELFEVLVFVNNVKKITLCDIDENSGNFVNKYSVEVVMSHEDEQKRHEFVNRLMQAGKSTKQKRSVLLNTEVKKCSYIKTLRDSKGNEEKWFVVQQFGFEKPVPPRIVQAYQDHDLGLIPRGGVACLLEKKSTSVTPLKKKKVYCFLPLPIETNLPVHINGHFALDHEARRNLWWDETSGYRSDWNNALLSDVIASCYLTLLDEVRRFYQLPVTPGELENLSCCEHDLAERFNDFEKLFPKFDGHDSHWNTLVKSVYKKMDEKRLRFLPVVNFWPRNVAHVRQIQVTWLPPTGTGNDQAFFNNIGTDVSAVKDRTQGKHHLAKILIQTGFNLLNLSASICEAFWRSGVRTCYVSPFSVINFFKTYNSQDSHCIVRSVPVDVCETPLENAATVSLLLEYCKLYDHFLRVLHGLPLLLTQDNMLRVFNVSNQKFLSRYHDILPNSHHMFVHEKIRSSIFHDPVSLGALVFRRFDVNAFVEFLPRSFPVLFNQSDSYLQWNPESATQPDRHWVYRVWSFLGECNQLSSYRASMLSGLTLLSNCKILPATEGPSNIGFNDPCLAKGEYLVPLKLAETVLDSDEMYKGIPLFSALRDLGLPELNNSLLCASSAPNSFLGSHQLARHFVASPQKPKSIIASLGQMMARRPHALQGKLDVSGCKIVLRYFSQSVGSLEGTFSREELESSKTVLRKLPFYPATHDRLVSLDNQRVCVLPGGIPKEEMTSLEEEVDVLFLEHVADLLNLYQFLAFDCITTVDVYCQFILTNFEIFSKEARKKHLLYIRDFLLKYFLEEKEKERLLKCLMNTAIITNLEGTVTMASCFFDPRNEVFRAMLPEEMFPPEPFNYPEWLPFMKMIGMINEVSREHFIRFAKDVAREAKMHRTLKTDEKSKLLVSNLFKRSKTSDGLLQTVCDIPFVVSDPIPEDLNKLHTPFGAQKDERNPYISFKDSVLYNHIKIVWTTAYLLPKWADPREPSNLTREDSVSTILSHLGVLVEPTLQMVFSHCINIVHQVAVENASKLPEGQGVARTSVMRKIYAFLDQKFTEGIAVHSSLQDIPCILVERGARFVKCKQVVLQGSQDLEITPFLYRVPLEIGDFHRLFLHLGCSQDVRATHYAMVLEMLHDHVRSMKLNPNQITSTLKAVRGFFERLKQHPDEKIECQNLYLPAVYPVNRCSFDNLHKSTDLIFDDTPHHRRRLEKYDQLLVVDLKMVELQCPSSMNYKDYILCLPDSLRPQFLSNVVQEKLVTSLESGGLIPHVAVADSLKKQLCSEQFFRGILRLIRHANQDGRTLDESASSRLESRLRSIEFFGLNGIVTQLECKGVIIPGSEAEVPHFLEKVSDGGRDVWKVYVNAEAENTDTQMSLTLTQVISEACEGLLRENVMFIPELLRTKPNKIWSILDHMSIRQDESYDPSLSDLLPDPGDFIPIEDHHLLNEGFEDFSPGEYVGFELEDPSLEEKNEEATFIYAIIVQEINSQENASVYTKRYKVNVGHEKQLQVAESTDLYKFHSLQNHSENQERPTSEASKKEVLIRIAKVLKVAWNLPEKRRIKIIKRLFLQWHPEKNIGDAELYNEVIQHLQNEIGKLDSGETTCNQVSSYKPFYNVWTKRAKLHHTRRQEYRAAFDKKYGSRKTSKTHSFKSGIPPSFCKKNPQPGQARRWFRQAEADLRAVKQDLAVETPSYEWACFKSHQAAEKALKAAQYADDAFKTRVHNLTKNASCLGDTELTNVANDLESCVEDSTRMRYPDRLNYPEIPNDVYTAALANEALRLATNILDRVRQKLPD</sequence>
<dbReference type="SUPFAM" id="SSF55874">
    <property type="entry name" value="ATPase domain of HSP90 chaperone/DNA topoisomerase II/histidine kinase"/>
    <property type="match status" value="3"/>
</dbReference>
<dbReference type="SMART" id="SM00748">
    <property type="entry name" value="HEPN"/>
    <property type="match status" value="1"/>
</dbReference>
<dbReference type="Proteomes" id="UP001159427">
    <property type="component" value="Unassembled WGS sequence"/>
</dbReference>
<gene>
    <name evidence="3" type="ORF">PEVE_00030203</name>
</gene>
<dbReference type="EMBL" id="CALNXI010004263">
    <property type="protein sequence ID" value="CAH3195420.1"/>
    <property type="molecule type" value="Genomic_DNA"/>
</dbReference>
<dbReference type="SUPFAM" id="SSF81593">
    <property type="entry name" value="Nucleotidyltransferase substrate binding subunit/domain"/>
    <property type="match status" value="1"/>
</dbReference>
<evidence type="ECO:0000259" key="2">
    <source>
        <dbReference type="PROSITE" id="PS50910"/>
    </source>
</evidence>
<dbReference type="PANTHER" id="PTHR15600:SF42">
    <property type="entry name" value="SACSIN"/>
    <property type="match status" value="1"/>
</dbReference>
<dbReference type="PANTHER" id="PTHR15600">
    <property type="entry name" value="SACSIN"/>
    <property type="match status" value="1"/>
</dbReference>
<feature type="region of interest" description="Disordered" evidence="1">
    <location>
        <begin position="4237"/>
        <end position="4259"/>
    </location>
</feature>
<name>A0ABN8SZ94_9CNID</name>